<evidence type="ECO:0000313" key="9">
    <source>
        <dbReference type="Proteomes" id="UP001596220"/>
    </source>
</evidence>
<gene>
    <name evidence="8" type="ORF">ACFP3R_13520</name>
</gene>
<dbReference type="Pfam" id="PF05977">
    <property type="entry name" value="MFS_3"/>
    <property type="match status" value="1"/>
</dbReference>
<evidence type="ECO:0000256" key="2">
    <source>
        <dbReference type="ARBA" id="ARBA00022448"/>
    </source>
</evidence>
<dbReference type="PANTHER" id="PTHR23513">
    <property type="entry name" value="INTEGRAL MEMBRANE EFFLUX PROTEIN-RELATED"/>
    <property type="match status" value="1"/>
</dbReference>
<keyword evidence="2" id="KW-0813">Transport</keyword>
<feature type="transmembrane region" description="Helical" evidence="7">
    <location>
        <begin position="101"/>
        <end position="120"/>
    </location>
</feature>
<evidence type="ECO:0000256" key="1">
    <source>
        <dbReference type="ARBA" id="ARBA00004651"/>
    </source>
</evidence>
<protein>
    <submittedName>
        <fullName evidence="8">MFS transporter</fullName>
    </submittedName>
</protein>
<evidence type="ECO:0000256" key="6">
    <source>
        <dbReference type="ARBA" id="ARBA00023136"/>
    </source>
</evidence>
<name>A0ABW1P3W5_9PSEU</name>
<keyword evidence="9" id="KW-1185">Reference proteome</keyword>
<dbReference type="SUPFAM" id="SSF103473">
    <property type="entry name" value="MFS general substrate transporter"/>
    <property type="match status" value="1"/>
</dbReference>
<dbReference type="Gene3D" id="1.20.1250.20">
    <property type="entry name" value="MFS general substrate transporter like domains"/>
    <property type="match status" value="1"/>
</dbReference>
<feature type="transmembrane region" description="Helical" evidence="7">
    <location>
        <begin position="264"/>
        <end position="285"/>
    </location>
</feature>
<dbReference type="EMBL" id="JBHSQO010000011">
    <property type="protein sequence ID" value="MFC6090298.1"/>
    <property type="molecule type" value="Genomic_DNA"/>
</dbReference>
<comment type="subcellular location">
    <subcellularLocation>
        <location evidence="1">Cell membrane</location>
        <topology evidence="1">Multi-pass membrane protein</topology>
    </subcellularLocation>
</comment>
<keyword evidence="6 7" id="KW-0472">Membrane</keyword>
<keyword evidence="4 7" id="KW-0812">Transmembrane</keyword>
<sequence>MTQERLGRQREFVRFWTADTVSPAGTHVTTLALKAVAVLTLGASATAAGLLESARWLPYLLFGLVAGVLVDRRRRLPLLVATDFARAAVLVLIPVPAFTGALTVPLLAAVVVVFGTLSLFHDAAHQSFLPRLVPAAQLTDANARLEQTRSAAQGVGPLVGGALVGGALVGGALVKFVGGPAAFLVDALSYLVSALVLARLRTVEPEPVPARRDLRGEIRDGMRWVYRHRVLRPLALATHAWFFCSAMVGAVYTVFVLDTLAFDAFAFGVTFAVGGVVAQAVAITCSPVRGAWL</sequence>
<reference evidence="9" key="1">
    <citation type="journal article" date="2019" name="Int. J. Syst. Evol. Microbiol.">
        <title>The Global Catalogue of Microorganisms (GCM) 10K type strain sequencing project: providing services to taxonomists for standard genome sequencing and annotation.</title>
        <authorList>
            <consortium name="The Broad Institute Genomics Platform"/>
            <consortium name="The Broad Institute Genome Sequencing Center for Infectious Disease"/>
            <person name="Wu L."/>
            <person name="Ma J."/>
        </authorList>
    </citation>
    <scope>NUCLEOTIDE SEQUENCE [LARGE SCALE GENOMIC DNA]</scope>
    <source>
        <strain evidence="9">CGMCC 4.7246</strain>
    </source>
</reference>
<comment type="caution">
    <text evidence="8">The sequence shown here is derived from an EMBL/GenBank/DDBJ whole genome shotgun (WGS) entry which is preliminary data.</text>
</comment>
<proteinExistence type="predicted"/>
<dbReference type="CDD" id="cd06173">
    <property type="entry name" value="MFS_MefA_like"/>
    <property type="match status" value="1"/>
</dbReference>
<evidence type="ECO:0000313" key="8">
    <source>
        <dbReference type="EMBL" id="MFC6090298.1"/>
    </source>
</evidence>
<feature type="transmembrane region" description="Helical" evidence="7">
    <location>
        <begin position="31"/>
        <end position="50"/>
    </location>
</feature>
<dbReference type="PANTHER" id="PTHR23513:SF6">
    <property type="entry name" value="MAJOR FACILITATOR SUPERFAMILY ASSOCIATED DOMAIN-CONTAINING PROTEIN"/>
    <property type="match status" value="1"/>
</dbReference>
<evidence type="ECO:0000256" key="3">
    <source>
        <dbReference type="ARBA" id="ARBA00022475"/>
    </source>
</evidence>
<evidence type="ECO:0000256" key="7">
    <source>
        <dbReference type="SAM" id="Phobius"/>
    </source>
</evidence>
<feature type="transmembrane region" description="Helical" evidence="7">
    <location>
        <begin position="56"/>
        <end position="71"/>
    </location>
</feature>
<accession>A0ABW1P3W5</accession>
<keyword evidence="5 7" id="KW-1133">Transmembrane helix</keyword>
<dbReference type="Proteomes" id="UP001596220">
    <property type="component" value="Unassembled WGS sequence"/>
</dbReference>
<feature type="transmembrane region" description="Helical" evidence="7">
    <location>
        <begin position="154"/>
        <end position="174"/>
    </location>
</feature>
<keyword evidence="3" id="KW-1003">Cell membrane</keyword>
<dbReference type="InterPro" id="IPR010290">
    <property type="entry name" value="TM_effector"/>
</dbReference>
<feature type="transmembrane region" description="Helical" evidence="7">
    <location>
        <begin position="230"/>
        <end position="252"/>
    </location>
</feature>
<dbReference type="InterPro" id="IPR036259">
    <property type="entry name" value="MFS_trans_sf"/>
</dbReference>
<feature type="transmembrane region" description="Helical" evidence="7">
    <location>
        <begin position="180"/>
        <end position="198"/>
    </location>
</feature>
<dbReference type="RefSeq" id="WP_380636037.1">
    <property type="nucleotide sequence ID" value="NZ_JBHSQO010000011.1"/>
</dbReference>
<evidence type="ECO:0000256" key="4">
    <source>
        <dbReference type="ARBA" id="ARBA00022692"/>
    </source>
</evidence>
<evidence type="ECO:0000256" key="5">
    <source>
        <dbReference type="ARBA" id="ARBA00022989"/>
    </source>
</evidence>
<organism evidence="8 9">
    <name type="scientific">Saccharothrix lopnurensis</name>
    <dbReference type="NCBI Taxonomy" id="1670621"/>
    <lineage>
        <taxon>Bacteria</taxon>
        <taxon>Bacillati</taxon>
        <taxon>Actinomycetota</taxon>
        <taxon>Actinomycetes</taxon>
        <taxon>Pseudonocardiales</taxon>
        <taxon>Pseudonocardiaceae</taxon>
        <taxon>Saccharothrix</taxon>
    </lineage>
</organism>